<dbReference type="EMBL" id="JAMSHT010000001">
    <property type="protein sequence ID" value="MCM8556688.1"/>
    <property type="molecule type" value="Genomic_DNA"/>
</dbReference>
<dbReference type="RefSeq" id="WP_252112112.1">
    <property type="nucleotide sequence ID" value="NZ_JAMSHT010000001.1"/>
</dbReference>
<evidence type="ECO:0000256" key="2">
    <source>
        <dbReference type="ARBA" id="ARBA00005135"/>
    </source>
</evidence>
<dbReference type="GO" id="GO:0000287">
    <property type="term" value="F:magnesium ion binding"/>
    <property type="evidence" value="ECO:0007669"/>
    <property type="project" value="TreeGrafter"/>
</dbReference>
<dbReference type="GO" id="GO:0036424">
    <property type="term" value="F:L-phosphoserine phosphatase activity"/>
    <property type="evidence" value="ECO:0007669"/>
    <property type="project" value="InterPro"/>
</dbReference>
<organism evidence="15 16">
    <name type="scientific">Sphingomicrobium sediminis</name>
    <dbReference type="NCBI Taxonomy" id="2950949"/>
    <lineage>
        <taxon>Bacteria</taxon>
        <taxon>Pseudomonadati</taxon>
        <taxon>Pseudomonadota</taxon>
        <taxon>Alphaproteobacteria</taxon>
        <taxon>Sphingomonadales</taxon>
        <taxon>Sphingomonadaceae</taxon>
        <taxon>Sphingomicrobium</taxon>
    </lineage>
</organism>
<dbReference type="GO" id="GO:0005737">
    <property type="term" value="C:cytoplasm"/>
    <property type="evidence" value="ECO:0007669"/>
    <property type="project" value="TreeGrafter"/>
</dbReference>
<comment type="catalytic activity">
    <reaction evidence="12">
        <text>O-phospho-L-serine + H2O = L-serine + phosphate</text>
        <dbReference type="Rhea" id="RHEA:21208"/>
        <dbReference type="ChEBI" id="CHEBI:15377"/>
        <dbReference type="ChEBI" id="CHEBI:33384"/>
        <dbReference type="ChEBI" id="CHEBI:43474"/>
        <dbReference type="ChEBI" id="CHEBI:57524"/>
        <dbReference type="EC" id="3.1.3.3"/>
    </reaction>
</comment>
<dbReference type="GO" id="GO:0006564">
    <property type="term" value="P:L-serine biosynthetic process"/>
    <property type="evidence" value="ECO:0007669"/>
    <property type="project" value="UniProtKB-KW"/>
</dbReference>
<evidence type="ECO:0000256" key="9">
    <source>
        <dbReference type="ARBA" id="ARBA00022842"/>
    </source>
</evidence>
<dbReference type="SFLD" id="SFLDG01137">
    <property type="entry name" value="C1.6.1:_Phosphoserine_Phosphat"/>
    <property type="match status" value="1"/>
</dbReference>
<evidence type="ECO:0000256" key="1">
    <source>
        <dbReference type="ARBA" id="ARBA00001946"/>
    </source>
</evidence>
<evidence type="ECO:0000313" key="15">
    <source>
        <dbReference type="EMBL" id="MCM8556688.1"/>
    </source>
</evidence>
<evidence type="ECO:0000256" key="10">
    <source>
        <dbReference type="ARBA" id="ARBA00023299"/>
    </source>
</evidence>
<comment type="similarity">
    <text evidence="3">Belongs to the HAD-like hydrolase superfamily. SerB family.</text>
</comment>
<reference evidence="15" key="1">
    <citation type="submission" date="2022-06" db="EMBL/GenBank/DDBJ databases">
        <title>Sphingomicrobium sedimins sp. nov., a marine bacterium isolated from tidal flat.</title>
        <authorList>
            <person name="Kim C.-H."/>
            <person name="Yoo Y."/>
            <person name="Kim J.-J."/>
        </authorList>
    </citation>
    <scope>NUCLEOTIDE SEQUENCE</scope>
    <source>
        <strain evidence="15">GRR-S6-50</strain>
    </source>
</reference>
<evidence type="ECO:0000256" key="5">
    <source>
        <dbReference type="ARBA" id="ARBA00015196"/>
    </source>
</evidence>
<protein>
    <recommendedName>
        <fullName evidence="5">Phosphoserine phosphatase</fullName>
        <ecNumber evidence="4">3.1.3.3</ecNumber>
    </recommendedName>
    <alternativeName>
        <fullName evidence="11">O-phosphoserine phosphohydrolase</fullName>
    </alternativeName>
</protein>
<sequence>MTISTLIAAGRLEASRVARIAAGTEWRWLDEGDAAEVDQALGAFDEIDVIQRPDDFAPRLFLADMDSTMIGQECIDELAAEAGVGDRVADITERAMRGELDFKGALRERLALLEGLDSGVIDHLLATRIVPNPGARTLVQTLKAKGVRCVLVSGGFTAFADVIGERLGFDRVVSNRLGISDGKLTGKVEGQIVDGNVKLAVLEVERAKVGEGGVIAIGDGANDLPMLEAANLGVAYRAKPRVAAAADARIDYGDLTALLWGLGIPCAAWVTD</sequence>
<dbReference type="EC" id="3.1.3.3" evidence="4"/>
<evidence type="ECO:0000256" key="12">
    <source>
        <dbReference type="ARBA" id="ARBA00048138"/>
    </source>
</evidence>
<keyword evidence="6" id="KW-0028">Amino-acid biosynthesis</keyword>
<evidence type="ECO:0000256" key="4">
    <source>
        <dbReference type="ARBA" id="ARBA00012640"/>
    </source>
</evidence>
<evidence type="ECO:0000256" key="7">
    <source>
        <dbReference type="ARBA" id="ARBA00022723"/>
    </source>
</evidence>
<dbReference type="PRINTS" id="PR00119">
    <property type="entry name" value="CATATPASE"/>
</dbReference>
<dbReference type="SFLD" id="SFLDF00029">
    <property type="entry name" value="phosphoserine_phosphatase"/>
    <property type="match status" value="1"/>
</dbReference>
<keyword evidence="10" id="KW-0718">Serine biosynthesis</keyword>
<proteinExistence type="inferred from homology"/>
<comment type="cofactor">
    <cofactor evidence="1">
        <name>Mg(2+)</name>
        <dbReference type="ChEBI" id="CHEBI:18420"/>
    </cofactor>
</comment>
<evidence type="ECO:0000256" key="8">
    <source>
        <dbReference type="ARBA" id="ARBA00022801"/>
    </source>
</evidence>
<dbReference type="InterPro" id="IPR050582">
    <property type="entry name" value="HAD-like_SerB"/>
</dbReference>
<dbReference type="InterPro" id="IPR036412">
    <property type="entry name" value="HAD-like_sf"/>
</dbReference>
<dbReference type="InterPro" id="IPR004469">
    <property type="entry name" value="PSP"/>
</dbReference>
<dbReference type="SFLD" id="SFLDS00003">
    <property type="entry name" value="Haloacid_Dehalogenase"/>
    <property type="match status" value="1"/>
</dbReference>
<evidence type="ECO:0000313" key="16">
    <source>
        <dbReference type="Proteomes" id="UP001155128"/>
    </source>
</evidence>
<evidence type="ECO:0000256" key="11">
    <source>
        <dbReference type="ARBA" id="ARBA00031693"/>
    </source>
</evidence>
<dbReference type="Gene3D" id="3.40.50.1000">
    <property type="entry name" value="HAD superfamily/HAD-like"/>
    <property type="match status" value="1"/>
</dbReference>
<keyword evidence="9" id="KW-0460">Magnesium</keyword>
<accession>A0A9X2J0W8</accession>
<comment type="catalytic activity">
    <reaction evidence="13">
        <text>O-phospho-D-serine + H2O = D-serine + phosphate</text>
        <dbReference type="Rhea" id="RHEA:24873"/>
        <dbReference type="ChEBI" id="CHEBI:15377"/>
        <dbReference type="ChEBI" id="CHEBI:35247"/>
        <dbReference type="ChEBI" id="CHEBI:43474"/>
        <dbReference type="ChEBI" id="CHEBI:58680"/>
        <dbReference type="EC" id="3.1.3.3"/>
    </reaction>
</comment>
<dbReference type="PANTHER" id="PTHR43344:SF2">
    <property type="entry name" value="PHOSPHOSERINE PHOSPHATASE"/>
    <property type="match status" value="1"/>
</dbReference>
<keyword evidence="8 15" id="KW-0378">Hydrolase</keyword>
<evidence type="ECO:0000256" key="13">
    <source>
        <dbReference type="ARBA" id="ARBA00048523"/>
    </source>
</evidence>
<evidence type="ECO:0000256" key="6">
    <source>
        <dbReference type="ARBA" id="ARBA00022605"/>
    </source>
</evidence>
<dbReference type="Proteomes" id="UP001155128">
    <property type="component" value="Unassembled WGS sequence"/>
</dbReference>
<dbReference type="AlphaFoldDB" id="A0A9X2J0W8"/>
<dbReference type="PANTHER" id="PTHR43344">
    <property type="entry name" value="PHOSPHOSERINE PHOSPHATASE"/>
    <property type="match status" value="1"/>
</dbReference>
<dbReference type="NCBIfam" id="TIGR00338">
    <property type="entry name" value="serB"/>
    <property type="match status" value="1"/>
</dbReference>
<dbReference type="SUPFAM" id="SSF56784">
    <property type="entry name" value="HAD-like"/>
    <property type="match status" value="1"/>
</dbReference>
<evidence type="ECO:0000256" key="14">
    <source>
        <dbReference type="PIRSR" id="PIRSR604469-1"/>
    </source>
</evidence>
<keyword evidence="7" id="KW-0479">Metal-binding</keyword>
<keyword evidence="16" id="KW-1185">Reference proteome</keyword>
<dbReference type="NCBIfam" id="TIGR01488">
    <property type="entry name" value="HAD-SF-IB"/>
    <property type="match status" value="1"/>
</dbReference>
<dbReference type="Pfam" id="PF12710">
    <property type="entry name" value="HAD"/>
    <property type="match status" value="1"/>
</dbReference>
<comment type="caution">
    <text evidence="15">The sequence shown here is derived from an EMBL/GenBank/DDBJ whole genome shotgun (WGS) entry which is preliminary data.</text>
</comment>
<dbReference type="SFLD" id="SFLDG01136">
    <property type="entry name" value="C1.6:_Phosphoserine_Phosphatas"/>
    <property type="match status" value="1"/>
</dbReference>
<name>A0A9X2J0W8_9SPHN</name>
<gene>
    <name evidence="15" type="primary">serB</name>
    <name evidence="15" type="ORF">NDO55_02485</name>
</gene>
<feature type="active site" description="Proton donor" evidence="14">
    <location>
        <position position="66"/>
    </location>
</feature>
<evidence type="ECO:0000256" key="3">
    <source>
        <dbReference type="ARBA" id="ARBA00009184"/>
    </source>
</evidence>
<dbReference type="InterPro" id="IPR023214">
    <property type="entry name" value="HAD_sf"/>
</dbReference>
<feature type="active site" description="Nucleophile" evidence="14">
    <location>
        <position position="64"/>
    </location>
</feature>
<comment type="pathway">
    <text evidence="2">Amino-acid biosynthesis; L-serine biosynthesis; L-serine from 3-phospho-D-glycerate: step 3/3.</text>
</comment>